<evidence type="ECO:0000313" key="16">
    <source>
        <dbReference type="Proteomes" id="UP001224359"/>
    </source>
</evidence>
<organism evidence="15 16">
    <name type="scientific">Alkalibacillus salilacus</name>
    <dbReference type="NCBI Taxonomy" id="284582"/>
    <lineage>
        <taxon>Bacteria</taxon>
        <taxon>Bacillati</taxon>
        <taxon>Bacillota</taxon>
        <taxon>Bacilli</taxon>
        <taxon>Bacillales</taxon>
        <taxon>Bacillaceae</taxon>
        <taxon>Alkalibacillus</taxon>
    </lineage>
</organism>
<keyword evidence="6 13" id="KW-1133">Transmembrane helix</keyword>
<comment type="similarity">
    <text evidence="2">Belongs to the LytR/CpsA/Psr (LCP) family.</text>
</comment>
<keyword evidence="3" id="KW-1003">Cell membrane</keyword>
<keyword evidence="9" id="KW-0804">Transcription</keyword>
<comment type="function">
    <text evidence="10">Involved in SarA attenuation. Affects resistance to oxacillin and teicoplanin, as well as the synthesis of virulence factors.</text>
</comment>
<accession>A0ABT9VHU0</accession>
<gene>
    <name evidence="15" type="ORF">J2S77_002527</name>
</gene>
<dbReference type="EMBL" id="JAUSTQ010000013">
    <property type="protein sequence ID" value="MDQ0160523.1"/>
    <property type="molecule type" value="Genomic_DNA"/>
</dbReference>
<dbReference type="RefSeq" id="WP_306977834.1">
    <property type="nucleotide sequence ID" value="NZ_JAUSTQ010000013.1"/>
</dbReference>
<evidence type="ECO:0000256" key="11">
    <source>
        <dbReference type="ARBA" id="ARBA00040752"/>
    </source>
</evidence>
<evidence type="ECO:0000256" key="9">
    <source>
        <dbReference type="ARBA" id="ARBA00023163"/>
    </source>
</evidence>
<feature type="region of interest" description="Disordered" evidence="12">
    <location>
        <begin position="49"/>
        <end position="70"/>
    </location>
</feature>
<comment type="caution">
    <text evidence="15">The sequence shown here is derived from an EMBL/GenBank/DDBJ whole genome shotgun (WGS) entry which is preliminary data.</text>
</comment>
<evidence type="ECO:0000256" key="7">
    <source>
        <dbReference type="ARBA" id="ARBA00023015"/>
    </source>
</evidence>
<evidence type="ECO:0000256" key="13">
    <source>
        <dbReference type="SAM" id="Phobius"/>
    </source>
</evidence>
<reference evidence="15 16" key="1">
    <citation type="submission" date="2023-07" db="EMBL/GenBank/DDBJ databases">
        <title>Genomic Encyclopedia of Type Strains, Phase IV (KMG-IV): sequencing the most valuable type-strain genomes for metagenomic binning, comparative biology and taxonomic classification.</title>
        <authorList>
            <person name="Goeker M."/>
        </authorList>
    </citation>
    <scope>NUCLEOTIDE SEQUENCE [LARGE SCALE GENOMIC DNA]</scope>
    <source>
        <strain evidence="15 16">DSM 16460</strain>
    </source>
</reference>
<dbReference type="InterPro" id="IPR050922">
    <property type="entry name" value="LytR/CpsA/Psr_CW_biosynth"/>
</dbReference>
<keyword evidence="16" id="KW-1185">Reference proteome</keyword>
<keyword evidence="8 13" id="KW-0472">Membrane</keyword>
<keyword evidence="7" id="KW-0805">Transcription regulation</keyword>
<keyword evidence="4 13" id="KW-0812">Transmembrane</keyword>
<evidence type="ECO:0000256" key="4">
    <source>
        <dbReference type="ARBA" id="ARBA00022692"/>
    </source>
</evidence>
<sequence length="348" mass="39403">MVRIQERKERRRKRLKRRILIFFTVIAIAVISGTAYTYFEYQAGQQAAEEEMADAQNEEQSEQYKEEFQGDNTEDSITNVLLIGKDSSGGKSENTDTIMIGQYDPEEESAKLVSVMRDMYVEIPGHSNNKINAAFALGGPELLRQTIKENFDVDIDYYAMVNFDGFEGIVNTIAPDGLTIDVEKDMQYESGDGLVDIDLQEGVQDLTGEEVLEYARFRADNENDFGRVRRQQQVMSVLKDQMMSFTGVSKLPRAVGTLEPYVDTNMDTGKMISTMTSYLRNTPGEIETLRIPVEGSYSNERYSHAGLALEVDFAENTRELNDFLGQVDDQVETVKNEDDEEIHDDEAS</sequence>
<comment type="subcellular location">
    <subcellularLocation>
        <location evidence="1">Cell membrane</location>
        <topology evidence="1">Single-pass type II membrane protein</topology>
    </subcellularLocation>
</comment>
<evidence type="ECO:0000256" key="8">
    <source>
        <dbReference type="ARBA" id="ARBA00023136"/>
    </source>
</evidence>
<evidence type="ECO:0000313" key="15">
    <source>
        <dbReference type="EMBL" id="MDQ0160523.1"/>
    </source>
</evidence>
<dbReference type="PANTHER" id="PTHR33392">
    <property type="entry name" value="POLYISOPRENYL-TEICHOIC ACID--PEPTIDOGLYCAN TEICHOIC ACID TRANSFERASE TAGU"/>
    <property type="match status" value="1"/>
</dbReference>
<feature type="domain" description="Cell envelope-related transcriptional attenuator" evidence="14">
    <location>
        <begin position="94"/>
        <end position="243"/>
    </location>
</feature>
<protein>
    <recommendedName>
        <fullName evidence="11">Regulatory protein MsrR</fullName>
    </recommendedName>
</protein>
<proteinExistence type="inferred from homology"/>
<dbReference type="NCBIfam" id="TIGR00350">
    <property type="entry name" value="lytR_cpsA_psr"/>
    <property type="match status" value="1"/>
</dbReference>
<dbReference type="InterPro" id="IPR004474">
    <property type="entry name" value="LytR_CpsA_psr"/>
</dbReference>
<name>A0ABT9VHU0_9BACI</name>
<dbReference type="PANTHER" id="PTHR33392:SF8">
    <property type="entry name" value="REGULATORY PROTEIN MSRR"/>
    <property type="match status" value="1"/>
</dbReference>
<feature type="transmembrane region" description="Helical" evidence="13">
    <location>
        <begin position="20"/>
        <end position="39"/>
    </location>
</feature>
<dbReference type="Gene3D" id="3.40.630.190">
    <property type="entry name" value="LCP protein"/>
    <property type="match status" value="1"/>
</dbReference>
<evidence type="ECO:0000256" key="12">
    <source>
        <dbReference type="SAM" id="MobiDB-lite"/>
    </source>
</evidence>
<evidence type="ECO:0000256" key="1">
    <source>
        <dbReference type="ARBA" id="ARBA00004401"/>
    </source>
</evidence>
<dbReference type="Pfam" id="PF03816">
    <property type="entry name" value="LytR_cpsA_psr"/>
    <property type="match status" value="1"/>
</dbReference>
<evidence type="ECO:0000256" key="6">
    <source>
        <dbReference type="ARBA" id="ARBA00022989"/>
    </source>
</evidence>
<keyword evidence="5" id="KW-0735">Signal-anchor</keyword>
<evidence type="ECO:0000259" key="14">
    <source>
        <dbReference type="Pfam" id="PF03816"/>
    </source>
</evidence>
<evidence type="ECO:0000256" key="10">
    <source>
        <dbReference type="ARBA" id="ARBA00037178"/>
    </source>
</evidence>
<evidence type="ECO:0000256" key="3">
    <source>
        <dbReference type="ARBA" id="ARBA00022475"/>
    </source>
</evidence>
<dbReference type="Proteomes" id="UP001224359">
    <property type="component" value="Unassembled WGS sequence"/>
</dbReference>
<evidence type="ECO:0000256" key="2">
    <source>
        <dbReference type="ARBA" id="ARBA00006068"/>
    </source>
</evidence>
<feature type="compositionally biased region" description="Acidic residues" evidence="12">
    <location>
        <begin position="49"/>
        <end position="61"/>
    </location>
</feature>
<evidence type="ECO:0000256" key="5">
    <source>
        <dbReference type="ARBA" id="ARBA00022968"/>
    </source>
</evidence>